<dbReference type="PANTHER" id="PTHR19443">
    <property type="entry name" value="HEXOKINASE"/>
    <property type="match status" value="1"/>
</dbReference>
<dbReference type="Gene3D" id="3.30.420.40">
    <property type="match status" value="1"/>
</dbReference>
<dbReference type="GO" id="GO:0005739">
    <property type="term" value="C:mitochondrion"/>
    <property type="evidence" value="ECO:0007669"/>
    <property type="project" value="TreeGrafter"/>
</dbReference>
<keyword evidence="3 8" id="KW-0808">Transferase</keyword>
<dbReference type="GO" id="GO:0005524">
    <property type="term" value="F:ATP binding"/>
    <property type="evidence" value="ECO:0007669"/>
    <property type="project" value="UniProtKB-UniRule"/>
</dbReference>
<comment type="pathway">
    <text evidence="1">Carbohydrate degradation; glycolysis; D-glyceraldehyde 3-phosphate and glycerone phosphate from D-glucose: step 1/4.</text>
</comment>
<dbReference type="OrthoDB" id="419537at2759"/>
<keyword evidence="6 8" id="KW-0067">ATP-binding</keyword>
<evidence type="ECO:0000256" key="7">
    <source>
        <dbReference type="ARBA" id="ARBA00023152"/>
    </source>
</evidence>
<dbReference type="GO" id="GO:0001678">
    <property type="term" value="P:intracellular glucose homeostasis"/>
    <property type="evidence" value="ECO:0007669"/>
    <property type="project" value="InterPro"/>
</dbReference>
<keyword evidence="4 8" id="KW-0547">Nucleotide-binding</keyword>
<dbReference type="GO" id="GO:0006006">
    <property type="term" value="P:glucose metabolic process"/>
    <property type="evidence" value="ECO:0007669"/>
    <property type="project" value="TreeGrafter"/>
</dbReference>
<evidence type="ECO:0000259" key="10">
    <source>
        <dbReference type="Pfam" id="PF03727"/>
    </source>
</evidence>
<evidence type="ECO:0000256" key="1">
    <source>
        <dbReference type="ARBA" id="ARBA00004888"/>
    </source>
</evidence>
<dbReference type="InterPro" id="IPR043129">
    <property type="entry name" value="ATPase_NBD"/>
</dbReference>
<feature type="non-terminal residue" evidence="11">
    <location>
        <position position="479"/>
    </location>
</feature>
<organism evidence="11 12">
    <name type="scientific">Hanseniaspora valbyensis NRRL Y-1626</name>
    <dbReference type="NCBI Taxonomy" id="766949"/>
    <lineage>
        <taxon>Eukaryota</taxon>
        <taxon>Fungi</taxon>
        <taxon>Dikarya</taxon>
        <taxon>Ascomycota</taxon>
        <taxon>Saccharomycotina</taxon>
        <taxon>Saccharomycetes</taxon>
        <taxon>Saccharomycodales</taxon>
        <taxon>Saccharomycodaceae</taxon>
        <taxon>Hanseniaspora</taxon>
    </lineage>
</organism>
<name>A0A1B7TCE9_9ASCO</name>
<dbReference type="GO" id="GO:0005829">
    <property type="term" value="C:cytosol"/>
    <property type="evidence" value="ECO:0007669"/>
    <property type="project" value="TreeGrafter"/>
</dbReference>
<dbReference type="EC" id="2.7.1.-" evidence="8"/>
<dbReference type="GO" id="GO:0005536">
    <property type="term" value="F:D-glucose binding"/>
    <property type="evidence" value="ECO:0007669"/>
    <property type="project" value="InterPro"/>
</dbReference>
<dbReference type="InterPro" id="IPR022673">
    <property type="entry name" value="Hexokinase_C"/>
</dbReference>
<dbReference type="UniPathway" id="UPA00109">
    <property type="reaction ID" value="UER00180"/>
</dbReference>
<evidence type="ECO:0000313" key="11">
    <source>
        <dbReference type="EMBL" id="OBA26414.1"/>
    </source>
</evidence>
<accession>A0A1B7TCE9</accession>
<feature type="domain" description="Hexokinase N-terminal" evidence="9">
    <location>
        <begin position="7"/>
        <end position="216"/>
    </location>
</feature>
<evidence type="ECO:0000256" key="4">
    <source>
        <dbReference type="ARBA" id="ARBA00022741"/>
    </source>
</evidence>
<evidence type="ECO:0000256" key="6">
    <source>
        <dbReference type="ARBA" id="ARBA00022840"/>
    </source>
</evidence>
<dbReference type="Pfam" id="PF00349">
    <property type="entry name" value="Hexokinase_1"/>
    <property type="match status" value="1"/>
</dbReference>
<evidence type="ECO:0000256" key="5">
    <source>
        <dbReference type="ARBA" id="ARBA00022777"/>
    </source>
</evidence>
<sequence>EMTSDYINKIIKDFEVDSDLLKKLTRLYMKSMSGGLEHSVSTHDFLPMIPTFITALPSGLEQDKVLACDLGGTSFRCLYLSLKGNSKYENEVKKWDIPSDYLAEEGANLPENALFDYLAKKILPFVKSLHEKENFIEYKLGFTFSYPVEQENLDKGKLIRWTKGFQIESVVGKDIIFLLQQSLNKYLERDYSEENFNIKVVALSNDTTGTLLSGSYTSKYGVQDVVDPIMSIICGTGFNVAYMEDLDNIKKLKPEIENELKAKGATEMCINTESGSFDNNLELLPNTKYDAIVDKESTNPGYHLFEKRVSGMFLGEILRLVIVDLVEHNLLPKPTYTKLNTKFALKTEILSHIEIDDSKDLKETELYLHQALDLQTTAAQRIEIQKITRAISRRSAYFVSVPIAAIIIKTGRLDPTSAKYKYHQELSISCDGSVIQYYPGYKSMVRHGLAIGELGPDGERKVHISIAWDGSGLGAGLAA</sequence>
<dbReference type="PANTHER" id="PTHR19443:SF30">
    <property type="entry name" value="GLUCOKINASE-1-RELATED"/>
    <property type="match status" value="1"/>
</dbReference>
<keyword evidence="5 8" id="KW-0418">Kinase</keyword>
<dbReference type="EMBL" id="LXPE01000018">
    <property type="protein sequence ID" value="OBA26414.1"/>
    <property type="molecule type" value="Genomic_DNA"/>
</dbReference>
<evidence type="ECO:0000313" key="12">
    <source>
        <dbReference type="Proteomes" id="UP000092321"/>
    </source>
</evidence>
<dbReference type="PROSITE" id="PS00378">
    <property type="entry name" value="HEXOKINASE_1"/>
    <property type="match status" value="1"/>
</dbReference>
<reference evidence="12" key="1">
    <citation type="journal article" date="2016" name="Proc. Natl. Acad. Sci. U.S.A.">
        <title>Comparative genomics of biotechnologically important yeasts.</title>
        <authorList>
            <person name="Riley R."/>
            <person name="Haridas S."/>
            <person name="Wolfe K.H."/>
            <person name="Lopes M.R."/>
            <person name="Hittinger C.T."/>
            <person name="Goeker M."/>
            <person name="Salamov A.A."/>
            <person name="Wisecaver J.H."/>
            <person name="Long T.M."/>
            <person name="Calvey C.H."/>
            <person name="Aerts A.L."/>
            <person name="Barry K.W."/>
            <person name="Choi C."/>
            <person name="Clum A."/>
            <person name="Coughlan A.Y."/>
            <person name="Deshpande S."/>
            <person name="Douglass A.P."/>
            <person name="Hanson S.J."/>
            <person name="Klenk H.-P."/>
            <person name="LaButti K.M."/>
            <person name="Lapidus A."/>
            <person name="Lindquist E.A."/>
            <person name="Lipzen A.M."/>
            <person name="Meier-Kolthoff J.P."/>
            <person name="Ohm R.A."/>
            <person name="Otillar R.P."/>
            <person name="Pangilinan J.L."/>
            <person name="Peng Y."/>
            <person name="Rokas A."/>
            <person name="Rosa C.A."/>
            <person name="Scheuner C."/>
            <person name="Sibirny A.A."/>
            <person name="Slot J.C."/>
            <person name="Stielow J.B."/>
            <person name="Sun H."/>
            <person name="Kurtzman C.P."/>
            <person name="Blackwell M."/>
            <person name="Grigoriev I.V."/>
            <person name="Jeffries T.W."/>
        </authorList>
    </citation>
    <scope>NUCLEOTIDE SEQUENCE [LARGE SCALE GENOMIC DNA]</scope>
    <source>
        <strain evidence="12">NRRL Y-1626</strain>
    </source>
</reference>
<evidence type="ECO:0000256" key="3">
    <source>
        <dbReference type="ARBA" id="ARBA00022679"/>
    </source>
</evidence>
<dbReference type="Gene3D" id="3.40.367.20">
    <property type="match status" value="1"/>
</dbReference>
<dbReference type="PRINTS" id="PR00475">
    <property type="entry name" value="HEXOKINASE"/>
</dbReference>
<dbReference type="SUPFAM" id="SSF53067">
    <property type="entry name" value="Actin-like ATPase domain"/>
    <property type="match status" value="2"/>
</dbReference>
<evidence type="ECO:0000259" key="9">
    <source>
        <dbReference type="Pfam" id="PF00349"/>
    </source>
</evidence>
<comment type="caution">
    <text evidence="11">The sequence shown here is derived from an EMBL/GenBank/DDBJ whole genome shotgun (WGS) entry which is preliminary data.</text>
</comment>
<dbReference type="Pfam" id="PF03727">
    <property type="entry name" value="Hexokinase_2"/>
    <property type="match status" value="1"/>
</dbReference>
<dbReference type="AlphaFoldDB" id="A0A1B7TCE9"/>
<dbReference type="Proteomes" id="UP000092321">
    <property type="component" value="Unassembled WGS sequence"/>
</dbReference>
<keyword evidence="12" id="KW-1185">Reference proteome</keyword>
<dbReference type="InterPro" id="IPR019807">
    <property type="entry name" value="Hexokinase_BS"/>
</dbReference>
<gene>
    <name evidence="11" type="ORF">HANVADRAFT_12643</name>
</gene>
<feature type="non-terminal residue" evidence="11">
    <location>
        <position position="1"/>
    </location>
</feature>
<dbReference type="PROSITE" id="PS51748">
    <property type="entry name" value="HEXOKINASE_2"/>
    <property type="match status" value="1"/>
</dbReference>
<keyword evidence="7 8" id="KW-0324">Glycolysis</keyword>
<dbReference type="InterPro" id="IPR001312">
    <property type="entry name" value="Hexokinase"/>
</dbReference>
<evidence type="ECO:0000256" key="2">
    <source>
        <dbReference type="ARBA" id="ARBA00009225"/>
    </source>
</evidence>
<feature type="domain" description="Hexokinase C-terminal" evidence="10">
    <location>
        <begin position="230"/>
        <end position="479"/>
    </location>
</feature>
<dbReference type="GO" id="GO:0004340">
    <property type="term" value="F:glucokinase activity"/>
    <property type="evidence" value="ECO:0007669"/>
    <property type="project" value="TreeGrafter"/>
</dbReference>
<comment type="similarity">
    <text evidence="2 8">Belongs to the hexokinase family.</text>
</comment>
<protein>
    <recommendedName>
        <fullName evidence="8">Phosphotransferase</fullName>
        <ecNumber evidence="8">2.7.1.-</ecNumber>
    </recommendedName>
</protein>
<dbReference type="GO" id="GO:0006096">
    <property type="term" value="P:glycolytic process"/>
    <property type="evidence" value="ECO:0007669"/>
    <property type="project" value="UniProtKB-UniPathway"/>
</dbReference>
<dbReference type="GO" id="GO:0008865">
    <property type="term" value="F:fructokinase activity"/>
    <property type="evidence" value="ECO:0007669"/>
    <property type="project" value="TreeGrafter"/>
</dbReference>
<proteinExistence type="inferred from homology"/>
<evidence type="ECO:0000256" key="8">
    <source>
        <dbReference type="RuleBase" id="RU362007"/>
    </source>
</evidence>
<dbReference type="InterPro" id="IPR022672">
    <property type="entry name" value="Hexokinase_N"/>
</dbReference>